<feature type="compositionally biased region" description="Basic and acidic residues" evidence="1">
    <location>
        <begin position="307"/>
        <end position="323"/>
    </location>
</feature>
<protein>
    <submittedName>
        <fullName evidence="2">Uncharacterized protein</fullName>
    </submittedName>
</protein>
<dbReference type="EMBL" id="KI912119">
    <property type="protein sequence ID" value="ETS74785.1"/>
    <property type="molecule type" value="Genomic_DNA"/>
</dbReference>
<accession>W3WLL1</accession>
<reference evidence="3" key="1">
    <citation type="journal article" date="2015" name="BMC Genomics">
        <title>Genomic and transcriptomic analysis of the endophytic fungus Pestalotiopsis fici reveals its lifestyle and high potential for synthesis of natural products.</title>
        <authorList>
            <person name="Wang X."/>
            <person name="Zhang X."/>
            <person name="Liu L."/>
            <person name="Xiang M."/>
            <person name="Wang W."/>
            <person name="Sun X."/>
            <person name="Che Y."/>
            <person name="Guo L."/>
            <person name="Liu G."/>
            <person name="Guo L."/>
            <person name="Wang C."/>
            <person name="Yin W.B."/>
            <person name="Stadler M."/>
            <person name="Zhang X."/>
            <person name="Liu X."/>
        </authorList>
    </citation>
    <scope>NUCLEOTIDE SEQUENCE [LARGE SCALE GENOMIC DNA]</scope>
    <source>
        <strain evidence="3">W106-1 / CGMCC3.15140</strain>
    </source>
</reference>
<dbReference type="InParanoid" id="W3WLL1"/>
<organism evidence="2 3">
    <name type="scientific">Pestalotiopsis fici (strain W106-1 / CGMCC3.15140)</name>
    <dbReference type="NCBI Taxonomy" id="1229662"/>
    <lineage>
        <taxon>Eukaryota</taxon>
        <taxon>Fungi</taxon>
        <taxon>Dikarya</taxon>
        <taxon>Ascomycota</taxon>
        <taxon>Pezizomycotina</taxon>
        <taxon>Sordariomycetes</taxon>
        <taxon>Xylariomycetidae</taxon>
        <taxon>Amphisphaeriales</taxon>
        <taxon>Sporocadaceae</taxon>
        <taxon>Pestalotiopsis</taxon>
    </lineage>
</organism>
<feature type="compositionally biased region" description="Polar residues" evidence="1">
    <location>
        <begin position="535"/>
        <end position="571"/>
    </location>
</feature>
<feature type="compositionally biased region" description="Polar residues" evidence="1">
    <location>
        <begin position="601"/>
        <end position="612"/>
    </location>
</feature>
<keyword evidence="3" id="KW-1185">Reference proteome</keyword>
<dbReference type="GO" id="GO:0016567">
    <property type="term" value="P:protein ubiquitination"/>
    <property type="evidence" value="ECO:0007669"/>
    <property type="project" value="UniProtKB-UniPathway"/>
</dbReference>
<dbReference type="eggNOG" id="ENOG502S5YD">
    <property type="taxonomic scope" value="Eukaryota"/>
</dbReference>
<dbReference type="HOGENOM" id="CLU_013856_1_0_1"/>
<dbReference type="OrthoDB" id="2587563at2759"/>
<feature type="compositionally biased region" description="Low complexity" evidence="1">
    <location>
        <begin position="482"/>
        <end position="493"/>
    </location>
</feature>
<feature type="compositionally biased region" description="Low complexity" evidence="1">
    <location>
        <begin position="360"/>
        <end position="376"/>
    </location>
</feature>
<proteinExistence type="predicted"/>
<dbReference type="STRING" id="1229662.W3WLL1"/>
<dbReference type="UniPathway" id="UPA00143"/>
<feature type="region of interest" description="Disordered" evidence="1">
    <location>
        <begin position="121"/>
        <end position="153"/>
    </location>
</feature>
<dbReference type="KEGG" id="pfy:PFICI_13269"/>
<evidence type="ECO:0000313" key="3">
    <source>
        <dbReference type="Proteomes" id="UP000030651"/>
    </source>
</evidence>
<dbReference type="AlphaFoldDB" id="W3WLL1"/>
<gene>
    <name evidence="2" type="ORF">PFICI_13269</name>
</gene>
<dbReference type="Proteomes" id="UP000030651">
    <property type="component" value="Unassembled WGS sequence"/>
</dbReference>
<dbReference type="OMA" id="KYGVENR"/>
<feature type="compositionally biased region" description="Basic and acidic residues" evidence="1">
    <location>
        <begin position="381"/>
        <end position="392"/>
    </location>
</feature>
<name>W3WLL1_PESFW</name>
<dbReference type="GeneID" id="19278282"/>
<feature type="compositionally biased region" description="Basic and acidic residues" evidence="1">
    <location>
        <begin position="417"/>
        <end position="460"/>
    </location>
</feature>
<feature type="compositionally biased region" description="Low complexity" evidence="1">
    <location>
        <begin position="137"/>
        <end position="153"/>
    </location>
</feature>
<sequence length="699" mass="76221">MSPMTIPDGGLHLESSESSDSLPMQAFGVTLNDSLIEDLINCVQKGTQIELFLGSNPTLQYGEYEEPLKPTAESLDCDLYLTNLNESKTTAHRFPLPTMSILKRPAPGSLKPHIRVEKVPVTKGGKGSKSKALQGKSAMSMALSSSTTRSLPTSPALTGVGSPMHNPAFAASQQQLEKNKEQRSVVVHELAVGDQAYDYLKEKWTGAEADLKSTLGKVADKIGEKYSMKKIYWKELDVWNYKYEPSENRQKAIENAKKQYDKQRLETTHEAWERLLEEKDRGKGIILSKLQAQIAAKGNMTPAVKQSKAEESSSKNSSDEGAKSKAGGEAMARSNSQPVGSKSKKVSERESLTKSLLSNKPTVKKPATTTKKAAPTSRASKGAEKGGKKFLSEEFVQDSSSEDEAPLATTTATSKPKPMEKPVERKPERAVEKPKEKPQPPPVKSKERSPPPVTKVKERSPAPVPKPKPAKSVIRAPRPSITTSKASTASSTSKRPRDEDDSSSSSGAPLMKRMKPKEAPAKPLSNTTLKHRPSDASQNSRATPVNASYKSKNTSPVKSSPLASSPPTNASDIDENSQSSQSQHHDRDRHQVSAPAARVNGRSTTNGNTPNGVSVAKKRPAESQPVSSLPAPATKKRVTKDVLDKAHKFDKFYEKYKLLHDQLTRLANPPKDQVNDLLDMRDRLVILKAEIRREVDPAA</sequence>
<evidence type="ECO:0000256" key="1">
    <source>
        <dbReference type="SAM" id="MobiDB-lite"/>
    </source>
</evidence>
<feature type="region of interest" description="Disordered" evidence="1">
    <location>
        <begin position="298"/>
        <end position="637"/>
    </location>
</feature>
<evidence type="ECO:0000313" key="2">
    <source>
        <dbReference type="EMBL" id="ETS74785.1"/>
    </source>
</evidence>
<dbReference type="RefSeq" id="XP_007840041.1">
    <property type="nucleotide sequence ID" value="XM_007841850.1"/>
</dbReference>